<dbReference type="EMBL" id="JBHUEN010000016">
    <property type="protein sequence ID" value="MFD1881327.1"/>
    <property type="molecule type" value="Genomic_DNA"/>
</dbReference>
<dbReference type="InterPro" id="IPR036388">
    <property type="entry name" value="WH-like_DNA-bd_sf"/>
</dbReference>
<dbReference type="Gene3D" id="1.10.10.10">
    <property type="entry name" value="Winged helix-like DNA-binding domain superfamily/Winged helix DNA-binding domain"/>
    <property type="match status" value="1"/>
</dbReference>
<dbReference type="Proteomes" id="UP001597213">
    <property type="component" value="Unassembled WGS sequence"/>
</dbReference>
<evidence type="ECO:0000256" key="1">
    <source>
        <dbReference type="ARBA" id="ARBA00006479"/>
    </source>
</evidence>
<organism evidence="2 3">
    <name type="scientific">Paracoccus pacificus</name>
    <dbReference type="NCBI Taxonomy" id="1463598"/>
    <lineage>
        <taxon>Bacteria</taxon>
        <taxon>Pseudomonadati</taxon>
        <taxon>Pseudomonadota</taxon>
        <taxon>Alphaproteobacteria</taxon>
        <taxon>Rhodobacterales</taxon>
        <taxon>Paracoccaceae</taxon>
        <taxon>Paracoccus</taxon>
    </lineage>
</organism>
<sequence>MDILRAQGPMGRRGLAGALGVTPQTIGNLVDTLVGDGWITTLGPERSGRGKPGARYAVNPGGAASIGYELARDRVHWVVMDLAGALRDSGQFAVADAAPAAILPRLAAQTAQLRRQLFAPLAGVGVVAPGPFGPLRRAAGFGRAAAWSGPDPIAPLRAALDVPVYLDNDANAAALAEALFGAGARMSDFLTLYFGEGVGLGIVAGGRPLRGAYGNAGEIGLMRLTEGDAPLDAVASAAALRDDGGDAAIAAWIGRATPPLVQVLSLLEDIFDPERIIVTGDLPAGAAERLCAALLAGGVARPGPIAGTAGPLTAATGAAALPLFDVLTARSETGDTVYSPAQMNEMP</sequence>
<comment type="caution">
    <text evidence="2">The sequence shown here is derived from an EMBL/GenBank/DDBJ whole genome shotgun (WGS) entry which is preliminary data.</text>
</comment>
<keyword evidence="3" id="KW-1185">Reference proteome</keyword>
<dbReference type="PANTHER" id="PTHR18964:SF149">
    <property type="entry name" value="BIFUNCTIONAL UDP-N-ACETYLGLUCOSAMINE 2-EPIMERASE_N-ACETYLMANNOSAMINE KINASE"/>
    <property type="match status" value="1"/>
</dbReference>
<dbReference type="Pfam" id="PF00480">
    <property type="entry name" value="ROK"/>
    <property type="match status" value="1"/>
</dbReference>
<dbReference type="Gene3D" id="3.30.420.40">
    <property type="match status" value="2"/>
</dbReference>
<evidence type="ECO:0000313" key="3">
    <source>
        <dbReference type="Proteomes" id="UP001597213"/>
    </source>
</evidence>
<protein>
    <submittedName>
        <fullName evidence="2">ROK family protein</fullName>
    </submittedName>
</protein>
<dbReference type="SUPFAM" id="SSF53067">
    <property type="entry name" value="Actin-like ATPase domain"/>
    <property type="match status" value="1"/>
</dbReference>
<dbReference type="RefSeq" id="WP_379141081.1">
    <property type="nucleotide sequence ID" value="NZ_JBHUEN010000016.1"/>
</dbReference>
<accession>A0ABW4R5J2</accession>
<dbReference type="InterPro" id="IPR000600">
    <property type="entry name" value="ROK"/>
</dbReference>
<dbReference type="PANTHER" id="PTHR18964">
    <property type="entry name" value="ROK (REPRESSOR, ORF, KINASE) FAMILY"/>
    <property type="match status" value="1"/>
</dbReference>
<reference evidence="3" key="1">
    <citation type="journal article" date="2019" name="Int. J. Syst. Evol. Microbiol.">
        <title>The Global Catalogue of Microorganisms (GCM) 10K type strain sequencing project: providing services to taxonomists for standard genome sequencing and annotation.</title>
        <authorList>
            <consortium name="The Broad Institute Genomics Platform"/>
            <consortium name="The Broad Institute Genome Sequencing Center for Infectious Disease"/>
            <person name="Wu L."/>
            <person name="Ma J."/>
        </authorList>
    </citation>
    <scope>NUCLEOTIDE SEQUENCE [LARGE SCALE GENOMIC DNA]</scope>
    <source>
        <strain evidence="3">CCUG 56029</strain>
    </source>
</reference>
<dbReference type="InterPro" id="IPR036390">
    <property type="entry name" value="WH_DNA-bd_sf"/>
</dbReference>
<dbReference type="SUPFAM" id="SSF46785">
    <property type="entry name" value="Winged helix' DNA-binding domain"/>
    <property type="match status" value="1"/>
</dbReference>
<dbReference type="InterPro" id="IPR043129">
    <property type="entry name" value="ATPase_NBD"/>
</dbReference>
<comment type="similarity">
    <text evidence="1">Belongs to the ROK (NagC/XylR) family.</text>
</comment>
<gene>
    <name evidence="2" type="ORF">ACFSCT_06305</name>
</gene>
<name>A0ABW4R5J2_9RHOB</name>
<proteinExistence type="inferred from homology"/>
<evidence type="ECO:0000313" key="2">
    <source>
        <dbReference type="EMBL" id="MFD1881327.1"/>
    </source>
</evidence>